<dbReference type="EMBL" id="KN832972">
    <property type="protein sequence ID" value="KIM91016.1"/>
    <property type="molecule type" value="Genomic_DNA"/>
</dbReference>
<proteinExistence type="predicted"/>
<reference evidence="2" key="2">
    <citation type="submission" date="2015-01" db="EMBL/GenBank/DDBJ databases">
        <title>Evolutionary Origins and Diversification of the Mycorrhizal Mutualists.</title>
        <authorList>
            <consortium name="DOE Joint Genome Institute"/>
            <consortium name="Mycorrhizal Genomics Consortium"/>
            <person name="Kohler A."/>
            <person name="Kuo A."/>
            <person name="Nagy L.G."/>
            <person name="Floudas D."/>
            <person name="Copeland A."/>
            <person name="Barry K.W."/>
            <person name="Cichocki N."/>
            <person name="Veneault-Fourrey C."/>
            <person name="LaButti K."/>
            <person name="Lindquist E.A."/>
            <person name="Lipzen A."/>
            <person name="Lundell T."/>
            <person name="Morin E."/>
            <person name="Murat C."/>
            <person name="Riley R."/>
            <person name="Ohm R."/>
            <person name="Sun H."/>
            <person name="Tunlid A."/>
            <person name="Henrissat B."/>
            <person name="Grigoriev I.V."/>
            <person name="Hibbett D.S."/>
            <person name="Martin F."/>
        </authorList>
    </citation>
    <scope>NUCLEOTIDE SEQUENCE [LARGE SCALE GENOMIC DNA]</scope>
    <source>
        <strain evidence="2">F 1598</strain>
    </source>
</reference>
<dbReference type="HOGENOM" id="CLU_2484100_0_0_1"/>
<dbReference type="InParanoid" id="A0A0C3GK58"/>
<evidence type="ECO:0000313" key="1">
    <source>
        <dbReference type="EMBL" id="KIM91016.1"/>
    </source>
</evidence>
<reference evidence="1 2" key="1">
    <citation type="submission" date="2014-04" db="EMBL/GenBank/DDBJ databases">
        <authorList>
            <consortium name="DOE Joint Genome Institute"/>
            <person name="Kuo A."/>
            <person name="Tarkka M."/>
            <person name="Buscot F."/>
            <person name="Kohler A."/>
            <person name="Nagy L.G."/>
            <person name="Floudas D."/>
            <person name="Copeland A."/>
            <person name="Barry K.W."/>
            <person name="Cichocki N."/>
            <person name="Veneault-Fourrey C."/>
            <person name="LaButti K."/>
            <person name="Lindquist E.A."/>
            <person name="Lipzen A."/>
            <person name="Lundell T."/>
            <person name="Morin E."/>
            <person name="Murat C."/>
            <person name="Sun H."/>
            <person name="Tunlid A."/>
            <person name="Henrissat B."/>
            <person name="Grigoriev I.V."/>
            <person name="Hibbett D.S."/>
            <person name="Martin F."/>
            <person name="Nordberg H.P."/>
            <person name="Cantor M.N."/>
            <person name="Hua S.X."/>
        </authorList>
    </citation>
    <scope>NUCLEOTIDE SEQUENCE [LARGE SCALE GENOMIC DNA]</scope>
    <source>
        <strain evidence="1 2">F 1598</strain>
    </source>
</reference>
<accession>A0A0C3GK58</accession>
<sequence>MPLTADYGQESNLLVQTKHSLPALCLEATVPVSRSYENAFLDHEEPPFCKASTVQNICQTSPMGAYSSHRRNVLCTFGQLIGLILGL</sequence>
<keyword evidence="2" id="KW-1185">Reference proteome</keyword>
<name>A0A0C3GK58_PILCF</name>
<organism evidence="1 2">
    <name type="scientific">Piloderma croceum (strain F 1598)</name>
    <dbReference type="NCBI Taxonomy" id="765440"/>
    <lineage>
        <taxon>Eukaryota</taxon>
        <taxon>Fungi</taxon>
        <taxon>Dikarya</taxon>
        <taxon>Basidiomycota</taxon>
        <taxon>Agaricomycotina</taxon>
        <taxon>Agaricomycetes</taxon>
        <taxon>Agaricomycetidae</taxon>
        <taxon>Atheliales</taxon>
        <taxon>Atheliaceae</taxon>
        <taxon>Piloderma</taxon>
    </lineage>
</organism>
<protein>
    <submittedName>
        <fullName evidence="1">Uncharacterized protein</fullName>
    </submittedName>
</protein>
<dbReference type="AlphaFoldDB" id="A0A0C3GK58"/>
<dbReference type="Proteomes" id="UP000054166">
    <property type="component" value="Unassembled WGS sequence"/>
</dbReference>
<gene>
    <name evidence="1" type="ORF">PILCRDRAFT_811529</name>
</gene>
<evidence type="ECO:0000313" key="2">
    <source>
        <dbReference type="Proteomes" id="UP000054166"/>
    </source>
</evidence>